<organism evidence="1 2">
    <name type="scientific">Streptococcus oralis subsp. oralis</name>
    <dbReference type="NCBI Taxonomy" id="1891914"/>
    <lineage>
        <taxon>Bacteria</taxon>
        <taxon>Bacillati</taxon>
        <taxon>Bacillota</taxon>
        <taxon>Bacilli</taxon>
        <taxon>Lactobacillales</taxon>
        <taxon>Streptococcaceae</taxon>
        <taxon>Streptococcus</taxon>
    </lineage>
</organism>
<evidence type="ECO:0000313" key="1">
    <source>
        <dbReference type="EMBL" id="ORO72000.1"/>
    </source>
</evidence>
<sequence length="64" mass="7602">MFHFYHCHIYLPTVRNSNIVFLTTKILNPYFLNPLNFIITEGFIPTYYSPIKNGMQAFAQSLWN</sequence>
<protein>
    <submittedName>
        <fullName evidence="1">Protein-export protein</fullName>
    </submittedName>
</protein>
<name>A0A1X1I5L3_STROR</name>
<proteinExistence type="predicted"/>
<evidence type="ECO:0000313" key="2">
    <source>
        <dbReference type="Proteomes" id="UP000193160"/>
    </source>
</evidence>
<dbReference type="AlphaFoldDB" id="A0A1X1I5L3"/>
<comment type="caution">
    <text evidence="1">The sequence shown here is derived from an EMBL/GenBank/DDBJ whole genome shotgun (WGS) entry which is preliminary data.</text>
</comment>
<reference evidence="1 2" key="1">
    <citation type="journal article" date="2016" name="Eur. J. Clin. Microbiol. Infect. Dis.">
        <title>Whole genome sequencing as a tool for phylogenetic analysis of clinical strains of Mitis group streptococci.</title>
        <authorList>
            <person name="Rasmussen L.H."/>
            <person name="Dargis R."/>
            <person name="Hojholt K."/>
            <person name="Christensen J.J."/>
            <person name="Skovgaard O."/>
            <person name="Justesen U.S."/>
            <person name="Rosenvinge F.S."/>
            <person name="Moser C."/>
            <person name="Lukjancenko O."/>
            <person name="Rasmussen S."/>
            <person name="Nielsen X.C."/>
        </authorList>
    </citation>
    <scope>NUCLEOTIDE SEQUENCE [LARGE SCALE GENOMIC DNA]</scope>
    <source>
        <strain evidence="1 2">B_007274_11</strain>
    </source>
</reference>
<keyword evidence="2" id="KW-1185">Reference proteome</keyword>
<dbReference type="Proteomes" id="UP000193160">
    <property type="component" value="Unassembled WGS sequence"/>
</dbReference>
<dbReference type="EMBL" id="NCUT01000028">
    <property type="protein sequence ID" value="ORO72000.1"/>
    <property type="molecule type" value="Genomic_DNA"/>
</dbReference>
<accession>A0A1X1I5L3</accession>
<gene>
    <name evidence="1" type="ORF">B7712_04955</name>
</gene>